<organism evidence="6 7">
    <name type="scientific">Massilia haematophila</name>
    <dbReference type="NCBI Taxonomy" id="457923"/>
    <lineage>
        <taxon>Bacteria</taxon>
        <taxon>Pseudomonadati</taxon>
        <taxon>Pseudomonadota</taxon>
        <taxon>Betaproteobacteria</taxon>
        <taxon>Burkholderiales</taxon>
        <taxon>Oxalobacteraceae</taxon>
        <taxon>Telluria group</taxon>
        <taxon>Massilia</taxon>
    </lineage>
</organism>
<dbReference type="Gene3D" id="1.10.1660.10">
    <property type="match status" value="1"/>
</dbReference>
<proteinExistence type="predicted"/>
<keyword evidence="7" id="KW-1185">Reference proteome</keyword>
<dbReference type="PROSITE" id="PS50937">
    <property type="entry name" value="HTH_MERR_2"/>
    <property type="match status" value="1"/>
</dbReference>
<dbReference type="SUPFAM" id="SSF46955">
    <property type="entry name" value="Putative DNA-binding domain"/>
    <property type="match status" value="1"/>
</dbReference>
<dbReference type="EMBL" id="JBHRVV010000001">
    <property type="protein sequence ID" value="MFC3460862.1"/>
    <property type="molecule type" value="Genomic_DNA"/>
</dbReference>
<evidence type="ECO:0000256" key="1">
    <source>
        <dbReference type="ARBA" id="ARBA00022491"/>
    </source>
</evidence>
<reference evidence="7" key="1">
    <citation type="journal article" date="2019" name="Int. J. Syst. Evol. Microbiol.">
        <title>The Global Catalogue of Microorganisms (GCM) 10K type strain sequencing project: providing services to taxonomists for standard genome sequencing and annotation.</title>
        <authorList>
            <consortium name="The Broad Institute Genomics Platform"/>
            <consortium name="The Broad Institute Genome Sequencing Center for Infectious Disease"/>
            <person name="Wu L."/>
            <person name="Ma J."/>
        </authorList>
    </citation>
    <scope>NUCLEOTIDE SEQUENCE [LARGE SCALE GENOMIC DNA]</scope>
    <source>
        <strain evidence="7">CCM 7480</strain>
    </source>
</reference>
<keyword evidence="4" id="KW-0804">Transcription</keyword>
<dbReference type="InterPro" id="IPR000551">
    <property type="entry name" value="MerR-type_HTH_dom"/>
</dbReference>
<evidence type="ECO:0000256" key="4">
    <source>
        <dbReference type="ARBA" id="ARBA00023163"/>
    </source>
</evidence>
<feature type="domain" description="HTH merR-type" evidence="5">
    <location>
        <begin position="20"/>
        <end position="86"/>
    </location>
</feature>
<dbReference type="InterPro" id="IPR009061">
    <property type="entry name" value="DNA-bd_dom_put_sf"/>
</dbReference>
<keyword evidence="1" id="KW-0678">Repressor</keyword>
<keyword evidence="2" id="KW-0805">Transcription regulation</keyword>
<dbReference type="Pfam" id="PF13411">
    <property type="entry name" value="MerR_1"/>
    <property type="match status" value="1"/>
</dbReference>
<evidence type="ECO:0000256" key="3">
    <source>
        <dbReference type="ARBA" id="ARBA00023125"/>
    </source>
</evidence>
<comment type="caution">
    <text evidence="6">The sequence shown here is derived from an EMBL/GenBank/DDBJ whole genome shotgun (WGS) entry which is preliminary data.</text>
</comment>
<dbReference type="PANTHER" id="PTHR30204">
    <property type="entry name" value="REDOX-CYCLING DRUG-SENSING TRANSCRIPTIONAL ACTIVATOR SOXR"/>
    <property type="match status" value="1"/>
</dbReference>
<name>A0ABV7PSI5_9BURK</name>
<evidence type="ECO:0000313" key="6">
    <source>
        <dbReference type="EMBL" id="MFC3460862.1"/>
    </source>
</evidence>
<dbReference type="Proteomes" id="UP001595665">
    <property type="component" value="Unassembled WGS sequence"/>
</dbReference>
<evidence type="ECO:0000313" key="7">
    <source>
        <dbReference type="Proteomes" id="UP001595665"/>
    </source>
</evidence>
<dbReference type="SMART" id="SM00422">
    <property type="entry name" value="HTH_MERR"/>
    <property type="match status" value="1"/>
</dbReference>
<keyword evidence="3" id="KW-0238">DNA-binding</keyword>
<accession>A0ABV7PSI5</accession>
<dbReference type="InterPro" id="IPR047057">
    <property type="entry name" value="MerR_fam"/>
</dbReference>
<gene>
    <name evidence="6" type="ORF">ACFOPH_21835</name>
</gene>
<dbReference type="RefSeq" id="WP_379737220.1">
    <property type="nucleotide sequence ID" value="NZ_JBHRVV010000001.1"/>
</dbReference>
<dbReference type="PANTHER" id="PTHR30204:SF69">
    <property type="entry name" value="MERR-FAMILY TRANSCRIPTIONAL REGULATOR"/>
    <property type="match status" value="1"/>
</dbReference>
<dbReference type="CDD" id="cd01104">
    <property type="entry name" value="HTH_MlrA-CarA"/>
    <property type="match status" value="1"/>
</dbReference>
<protein>
    <submittedName>
        <fullName evidence="6">MerR family transcriptional regulator</fullName>
    </submittedName>
</protein>
<evidence type="ECO:0000259" key="5">
    <source>
        <dbReference type="PROSITE" id="PS50937"/>
    </source>
</evidence>
<evidence type="ECO:0000256" key="2">
    <source>
        <dbReference type="ARBA" id="ARBA00023015"/>
    </source>
</evidence>
<sequence>MSDKLVSASPEGTALLSDITYRSGAAARLAGLPVETLRVWERRYGLSDPQRSSHGQRLYSAEQVQRLRLLKQLVDWGHPIGQLAGHSIDRLRELAGIGAGGRAGAGGPISVVAVGIGLAQRLAAGGRAALQLGVLASHARLEQVAPLPDGAGADVLLVELSELDESALPRIAAARDTVRARAVTVLYRFCASATIRTLRGQGWLVARVPAEAGELLSLCRTALDGQRLPLPAQRSEPAPPRFDEEALARLSVNIGKLACECPRHLTELLLMVGSFERYSAQCASRDSADAELHHALQDAAAQARVVLEDAMERLARAEGLALPRAGEAR</sequence>